<dbReference type="OrthoDB" id="2971563at2"/>
<dbReference type="EMBL" id="CP012677">
    <property type="protein sequence ID" value="ALE91723.1"/>
    <property type="molecule type" value="Genomic_DNA"/>
</dbReference>
<dbReference type="KEGG" id="aaq:AOC05_04190"/>
<sequence>MKKLPNGAFALEHSRGANGYVLPLRDGYAVVDPGMKAGAQSVIAELTAAGILESVHHILLTHYDLDHAGAALALAEETGAQLWIGRADADILAGRQPAGTFSRSITSSIGRPKLPDTVHFLGESPGFPADITALGTPGHTPGHYAFRWADSVFCGDAVRVRKDGTLKQFPRLLITDKVAALASTLVLESLDVGWICPGHGNVTARHRMSQKPRTRP</sequence>
<evidence type="ECO:0000313" key="3">
    <source>
        <dbReference type="Proteomes" id="UP000062833"/>
    </source>
</evidence>
<proteinExistence type="predicted"/>
<dbReference type="Pfam" id="PF00753">
    <property type="entry name" value="Lactamase_B"/>
    <property type="match status" value="1"/>
</dbReference>
<protein>
    <recommendedName>
        <fullName evidence="1">Metallo-beta-lactamase domain-containing protein</fullName>
    </recommendedName>
</protein>
<dbReference type="PATRIC" id="fig|656366.3.peg.913"/>
<dbReference type="Proteomes" id="UP000062833">
    <property type="component" value="Chromosome"/>
</dbReference>
<evidence type="ECO:0000259" key="1">
    <source>
        <dbReference type="SMART" id="SM00849"/>
    </source>
</evidence>
<organism evidence="2 3">
    <name type="scientific">Arthrobacter alpinus</name>
    <dbReference type="NCBI Taxonomy" id="656366"/>
    <lineage>
        <taxon>Bacteria</taxon>
        <taxon>Bacillati</taxon>
        <taxon>Actinomycetota</taxon>
        <taxon>Actinomycetes</taxon>
        <taxon>Micrococcales</taxon>
        <taxon>Micrococcaceae</taxon>
        <taxon>Arthrobacter</taxon>
    </lineage>
</organism>
<dbReference type="InterPro" id="IPR036866">
    <property type="entry name" value="RibonucZ/Hydroxyglut_hydro"/>
</dbReference>
<evidence type="ECO:0000313" key="2">
    <source>
        <dbReference type="EMBL" id="ALE91723.1"/>
    </source>
</evidence>
<dbReference type="SUPFAM" id="SSF56281">
    <property type="entry name" value="Metallo-hydrolase/oxidoreductase"/>
    <property type="match status" value="1"/>
</dbReference>
<feature type="domain" description="Metallo-beta-lactamase" evidence="1">
    <location>
        <begin position="16"/>
        <end position="199"/>
    </location>
</feature>
<dbReference type="RefSeq" id="WP_062005948.1">
    <property type="nucleotide sequence ID" value="NZ_CP012677.1"/>
</dbReference>
<dbReference type="InterPro" id="IPR050855">
    <property type="entry name" value="NDM-1-like"/>
</dbReference>
<name>A0A0M4QVG0_9MICC</name>
<dbReference type="PANTHER" id="PTHR42951">
    <property type="entry name" value="METALLO-BETA-LACTAMASE DOMAIN-CONTAINING"/>
    <property type="match status" value="1"/>
</dbReference>
<dbReference type="AlphaFoldDB" id="A0A0M4QVG0"/>
<dbReference type="Gene3D" id="3.60.15.10">
    <property type="entry name" value="Ribonuclease Z/Hydroxyacylglutathione hydrolase-like"/>
    <property type="match status" value="1"/>
</dbReference>
<gene>
    <name evidence="2" type="ORF">AOC05_04190</name>
</gene>
<dbReference type="InterPro" id="IPR001279">
    <property type="entry name" value="Metallo-B-lactamas"/>
</dbReference>
<accession>A0A0M4QVG0</accession>
<reference evidence="3" key="1">
    <citation type="submission" date="2015-09" db="EMBL/GenBank/DDBJ databases">
        <title>Complete genome of Arthrobacter alpinus strain R3.8.</title>
        <authorList>
            <person name="See-Too W.S."/>
            <person name="Chan K.G."/>
        </authorList>
    </citation>
    <scope>NUCLEOTIDE SEQUENCE [LARGE SCALE GENOMIC DNA]</scope>
    <source>
        <strain evidence="3">R3.8</strain>
    </source>
</reference>
<dbReference type="SMART" id="SM00849">
    <property type="entry name" value="Lactamase_B"/>
    <property type="match status" value="1"/>
</dbReference>
<keyword evidence="3" id="KW-1185">Reference proteome</keyword>